<evidence type="ECO:0000256" key="1">
    <source>
        <dbReference type="SAM" id="Phobius"/>
    </source>
</evidence>
<feature type="chain" id="PRO_5027061841" evidence="2">
    <location>
        <begin position="20"/>
        <end position="89"/>
    </location>
</feature>
<name>A0A6M2DXE5_XENCH</name>
<accession>A0A6M2DXE5</accession>
<sequence>MIALSLFAVFVVMISMLQLQDWWDKQVENRGLWSCLGVMPKVFLAAAITIMDEGYFKLAVWLNDQVSVCQLLSVFVLHSFLFTRSRKTA</sequence>
<feature type="signal peptide" evidence="2">
    <location>
        <begin position="1"/>
        <end position="19"/>
    </location>
</feature>
<proteinExistence type="predicted"/>
<dbReference type="EMBL" id="GIIL01007186">
    <property type="protein sequence ID" value="NOV50912.1"/>
    <property type="molecule type" value="Transcribed_RNA"/>
</dbReference>
<organism evidence="3">
    <name type="scientific">Xenopsylla cheopis</name>
    <name type="common">Oriental rat flea</name>
    <name type="synonym">Pulex cheopis</name>
    <dbReference type="NCBI Taxonomy" id="163159"/>
    <lineage>
        <taxon>Eukaryota</taxon>
        <taxon>Metazoa</taxon>
        <taxon>Ecdysozoa</taxon>
        <taxon>Arthropoda</taxon>
        <taxon>Hexapoda</taxon>
        <taxon>Insecta</taxon>
        <taxon>Pterygota</taxon>
        <taxon>Neoptera</taxon>
        <taxon>Endopterygota</taxon>
        <taxon>Siphonaptera</taxon>
        <taxon>Pulicidae</taxon>
        <taxon>Xenopsyllinae</taxon>
        <taxon>Xenopsylla</taxon>
    </lineage>
</organism>
<evidence type="ECO:0000313" key="3">
    <source>
        <dbReference type="EMBL" id="NOV50912.1"/>
    </source>
</evidence>
<keyword evidence="1" id="KW-0812">Transmembrane</keyword>
<protein>
    <submittedName>
        <fullName evidence="3">Putative product</fullName>
    </submittedName>
</protein>
<feature type="transmembrane region" description="Helical" evidence="1">
    <location>
        <begin position="65"/>
        <end position="83"/>
    </location>
</feature>
<keyword evidence="1" id="KW-1133">Transmembrane helix</keyword>
<dbReference type="AlphaFoldDB" id="A0A6M2DXE5"/>
<evidence type="ECO:0000256" key="2">
    <source>
        <dbReference type="SAM" id="SignalP"/>
    </source>
</evidence>
<reference evidence="3" key="1">
    <citation type="submission" date="2020-03" db="EMBL/GenBank/DDBJ databases">
        <title>Transcriptomic Profiling of the Digestive Tract of the Rat Flea, Xenopsylla cheopis, Following Blood Feeding and Infection with Yersinia pestis.</title>
        <authorList>
            <person name="Bland D.M."/>
            <person name="Martens C.A."/>
            <person name="Virtaneva K."/>
            <person name="Kanakabandi K."/>
            <person name="Long D."/>
            <person name="Rosenke R."/>
            <person name="Saturday G.A."/>
            <person name="Hoyt F.H."/>
            <person name="Bruno D.P."/>
            <person name="Ribeiro J.M.C."/>
            <person name="Hinnebusch J."/>
        </authorList>
    </citation>
    <scope>NUCLEOTIDE SEQUENCE</scope>
</reference>
<keyword evidence="2" id="KW-0732">Signal</keyword>
<keyword evidence="1" id="KW-0472">Membrane</keyword>